<feature type="transmembrane region" description="Helical" evidence="2">
    <location>
        <begin position="483"/>
        <end position="501"/>
    </location>
</feature>
<organism evidence="4 5">
    <name type="scientific">Streptomyces litchfieldiae</name>
    <dbReference type="NCBI Taxonomy" id="3075543"/>
    <lineage>
        <taxon>Bacteria</taxon>
        <taxon>Bacillati</taxon>
        <taxon>Actinomycetota</taxon>
        <taxon>Actinomycetes</taxon>
        <taxon>Kitasatosporales</taxon>
        <taxon>Streptomycetaceae</taxon>
        <taxon>Streptomyces</taxon>
    </lineage>
</organism>
<feature type="transmembrane region" description="Helical" evidence="2">
    <location>
        <begin position="380"/>
        <end position="402"/>
    </location>
</feature>
<keyword evidence="1" id="KW-1188">Viral release from host cell</keyword>
<name>A0ABU2MZ21_9ACTN</name>
<feature type="transmembrane region" description="Helical" evidence="2">
    <location>
        <begin position="422"/>
        <end position="443"/>
    </location>
</feature>
<evidence type="ECO:0000313" key="4">
    <source>
        <dbReference type="EMBL" id="MDT0346756.1"/>
    </source>
</evidence>
<feature type="transmembrane region" description="Helical" evidence="2">
    <location>
        <begin position="455"/>
        <end position="477"/>
    </location>
</feature>
<dbReference type="RefSeq" id="WP_311707873.1">
    <property type="nucleotide sequence ID" value="NZ_JAVREL010000023.1"/>
</dbReference>
<keyword evidence="5" id="KW-1185">Reference proteome</keyword>
<comment type="caution">
    <text evidence="4">The sequence shown here is derived from an EMBL/GenBank/DDBJ whole genome shotgun (WGS) entry which is preliminary data.</text>
</comment>
<evidence type="ECO:0000313" key="5">
    <source>
        <dbReference type="Proteomes" id="UP001183246"/>
    </source>
</evidence>
<accession>A0ABU2MZ21</accession>
<evidence type="ECO:0000259" key="3">
    <source>
        <dbReference type="Pfam" id="PF10145"/>
    </source>
</evidence>
<proteinExistence type="predicted"/>
<dbReference type="Pfam" id="PF10145">
    <property type="entry name" value="PhageMin_Tail"/>
    <property type="match status" value="1"/>
</dbReference>
<dbReference type="PANTHER" id="PTHR37813:SF1">
    <property type="entry name" value="FELS-2 PROPHAGE PROTEIN"/>
    <property type="match status" value="1"/>
</dbReference>
<dbReference type="InterPro" id="IPR010090">
    <property type="entry name" value="Phage_tape_meas"/>
</dbReference>
<keyword evidence="2" id="KW-0812">Transmembrane</keyword>
<dbReference type="Proteomes" id="UP001183246">
    <property type="component" value="Unassembled WGS sequence"/>
</dbReference>
<keyword evidence="2" id="KW-0472">Membrane</keyword>
<evidence type="ECO:0000256" key="1">
    <source>
        <dbReference type="ARBA" id="ARBA00022612"/>
    </source>
</evidence>
<evidence type="ECO:0000256" key="2">
    <source>
        <dbReference type="SAM" id="Phobius"/>
    </source>
</evidence>
<feature type="transmembrane region" description="Helical" evidence="2">
    <location>
        <begin position="563"/>
        <end position="582"/>
    </location>
</feature>
<sequence length="808" mass="84463">MALNVGELVATLTVDDDGFASGLAGIRDQLSGFGAAALGAGIGAALVDGITQALEQEVVGDVLQAQLGATGPMAAVAGDAAGELYASAIVDSVQAGADVIRGIAQNGLLPPEATQAQIQQLGTRVADTATLMGEDVVAVSRAVGQMLRTGVADSASQALDVLVAGTQRGVNASEDLLDTFTEYSTQFRSMGLDAQTSMGLLQQGLQGGARDADIVADAIKEFSIEAVAGGDRVRGGFEALGLNADEMFAAFGRGGTSATTAFDTVLDSLRGIEDPTRRNAIAIQLFGTQAEDLGQALYSLDPSSAVNALGSVRGAADAAGTAMRDNAATQVTAFTRSLRQGFVEVVAAYVIPASIGLVGALRTVGGAFGTAAGFVSQNRGAFTAVATVITVLLLPTLVRLAVQAGVTTAATVTGWAAQSAAAATSAGAFLAANAIILAGWVRAGAMATATAARVVAAWVVMGATATARAAMMAAAWLISMGPIPLIIAAVVGLVALIVANWDTIKAATLAVWNWIWDKIKWAADLAVDLFLNFTLPGLIIQHWDTIRNATTRAWNWFWEKIKWAADKAIDVFLTFTLVGLIISHWGTIRRATTRAWNAIVDFIRGIPGTVADFFLNWTLVGRIIQHWEDIRSGVRDKAGQMLDYVRGLPGRITGFFDGLGDDLYGIGEDVVRGLWNGIRDMGGWLRDQITGWVDDVIPGPVRDVLGIFSPSRVMRDDIGRMIPAGLVEGIQRGAPLVDRAMRRLVEAPAVPFPALAAPAAPATTPADVERWQPRTRARAALHVEHWHAGTATPEQTAAALAWRMKARG</sequence>
<reference evidence="5" key="1">
    <citation type="submission" date="2023-07" db="EMBL/GenBank/DDBJ databases">
        <title>30 novel species of actinomycetes from the DSMZ collection.</title>
        <authorList>
            <person name="Nouioui I."/>
        </authorList>
    </citation>
    <scope>NUCLEOTIDE SEQUENCE [LARGE SCALE GENOMIC DNA]</scope>
    <source>
        <strain evidence="5">DSM 44938</strain>
    </source>
</reference>
<dbReference type="PANTHER" id="PTHR37813">
    <property type="entry name" value="FELS-2 PROPHAGE PROTEIN"/>
    <property type="match status" value="1"/>
</dbReference>
<keyword evidence="2" id="KW-1133">Transmembrane helix</keyword>
<feature type="domain" description="Phage tail tape measure protein" evidence="3">
    <location>
        <begin position="102"/>
        <end position="287"/>
    </location>
</feature>
<feature type="transmembrane region" description="Helical" evidence="2">
    <location>
        <begin position="346"/>
        <end position="368"/>
    </location>
</feature>
<gene>
    <name evidence="4" type="ORF">RM590_29855</name>
</gene>
<dbReference type="EMBL" id="JAVREL010000023">
    <property type="protein sequence ID" value="MDT0346756.1"/>
    <property type="molecule type" value="Genomic_DNA"/>
</dbReference>
<protein>
    <submittedName>
        <fullName evidence="4">Phage tail tape measure protein</fullName>
    </submittedName>
</protein>